<organism evidence="2 3">
    <name type="scientific">Alosa alosa</name>
    <name type="common">allis shad</name>
    <dbReference type="NCBI Taxonomy" id="278164"/>
    <lineage>
        <taxon>Eukaryota</taxon>
        <taxon>Metazoa</taxon>
        <taxon>Chordata</taxon>
        <taxon>Craniata</taxon>
        <taxon>Vertebrata</taxon>
        <taxon>Euteleostomi</taxon>
        <taxon>Actinopterygii</taxon>
        <taxon>Neopterygii</taxon>
        <taxon>Teleostei</taxon>
        <taxon>Clupei</taxon>
        <taxon>Clupeiformes</taxon>
        <taxon>Clupeoidei</taxon>
        <taxon>Clupeidae</taxon>
        <taxon>Alosa</taxon>
    </lineage>
</organism>
<proteinExistence type="predicted"/>
<feature type="region of interest" description="Disordered" evidence="1">
    <location>
        <begin position="152"/>
        <end position="176"/>
    </location>
</feature>
<gene>
    <name evidence="2" type="ORF">AALO_G00102620</name>
</gene>
<comment type="caution">
    <text evidence="2">The sequence shown here is derived from an EMBL/GenBank/DDBJ whole genome shotgun (WGS) entry which is preliminary data.</text>
</comment>
<evidence type="ECO:0000313" key="2">
    <source>
        <dbReference type="EMBL" id="KAG5278775.1"/>
    </source>
</evidence>
<sequence length="176" mass="19756">MEYAVYDDRYILKLCFHLPPNPDHPGTSSSTGLSQRVYALVTNMRPDETLSLEKLHCIAGRIPALHQRLRGAHVYVPPADRPSLKIIKAPYQPSPGDHPVKEAWKAYTGSRCPVFKPDSQATVYRPQVAMQKQRPQMMPPVALEVPWHPEEAEERNADLGPTTLYSAQVSADGQKF</sequence>
<evidence type="ECO:0000313" key="3">
    <source>
        <dbReference type="Proteomes" id="UP000823561"/>
    </source>
</evidence>
<accession>A0AAV6GV11</accession>
<feature type="compositionally biased region" description="Polar residues" evidence="1">
    <location>
        <begin position="163"/>
        <end position="176"/>
    </location>
</feature>
<dbReference type="Proteomes" id="UP000823561">
    <property type="component" value="Chromosome 7"/>
</dbReference>
<keyword evidence="3" id="KW-1185">Reference proteome</keyword>
<dbReference type="EMBL" id="JADWDJ010000007">
    <property type="protein sequence ID" value="KAG5278775.1"/>
    <property type="molecule type" value="Genomic_DNA"/>
</dbReference>
<name>A0AAV6GV11_9TELE</name>
<reference evidence="2" key="1">
    <citation type="submission" date="2020-10" db="EMBL/GenBank/DDBJ databases">
        <title>Chromosome-scale genome assembly of the Allis shad, Alosa alosa.</title>
        <authorList>
            <person name="Margot Z."/>
            <person name="Christophe K."/>
            <person name="Cabau C."/>
            <person name="Louis A."/>
            <person name="Berthelot C."/>
            <person name="Parey E."/>
            <person name="Roest Crollius H."/>
            <person name="Montfort J."/>
            <person name="Robinson-Rechavi M."/>
            <person name="Bucao C."/>
            <person name="Bouchez O."/>
            <person name="Gislard M."/>
            <person name="Lluch J."/>
            <person name="Milhes M."/>
            <person name="Lampietro C."/>
            <person name="Lopez Roques C."/>
            <person name="Donnadieu C."/>
            <person name="Braasch I."/>
            <person name="Desvignes T."/>
            <person name="Postlethwait J."/>
            <person name="Bobe J."/>
            <person name="Guiguen Y."/>
        </authorList>
    </citation>
    <scope>NUCLEOTIDE SEQUENCE</scope>
    <source>
        <strain evidence="2">M-15738</strain>
        <tissue evidence="2">Blood</tissue>
    </source>
</reference>
<evidence type="ECO:0000256" key="1">
    <source>
        <dbReference type="SAM" id="MobiDB-lite"/>
    </source>
</evidence>
<protein>
    <submittedName>
        <fullName evidence="2">Uncharacterized protein</fullName>
    </submittedName>
</protein>
<dbReference type="AlphaFoldDB" id="A0AAV6GV11"/>